<comment type="caution">
    <text evidence="2">The sequence shown here is derived from an EMBL/GenBank/DDBJ whole genome shotgun (WGS) entry which is preliminary data.</text>
</comment>
<organism evidence="2 3">
    <name type="scientific">Streptosporangium oxazolinicum</name>
    <dbReference type="NCBI Taxonomy" id="909287"/>
    <lineage>
        <taxon>Bacteria</taxon>
        <taxon>Bacillati</taxon>
        <taxon>Actinomycetota</taxon>
        <taxon>Actinomycetes</taxon>
        <taxon>Streptosporangiales</taxon>
        <taxon>Streptosporangiaceae</taxon>
        <taxon>Streptosporangium</taxon>
    </lineage>
</organism>
<protein>
    <submittedName>
        <fullName evidence="2">Uncharacterized protein</fullName>
    </submittedName>
</protein>
<dbReference type="RefSeq" id="WP_344923144.1">
    <property type="nucleotide sequence ID" value="NZ_BAABAQ010000020.1"/>
</dbReference>
<accession>A0ABP8BL16</accession>
<dbReference type="EMBL" id="BAABAQ010000020">
    <property type="protein sequence ID" value="GAA4209332.1"/>
    <property type="molecule type" value="Genomic_DNA"/>
</dbReference>
<evidence type="ECO:0000256" key="1">
    <source>
        <dbReference type="SAM" id="MobiDB-lite"/>
    </source>
</evidence>
<proteinExistence type="predicted"/>
<sequence>MPPRKRATPPEPAPAADPVLEPVETAPAAEYDAAPLTPPDPEPAPESDPEVMFDVVSDAAPLIPPMPPVQEEELVEPVPVAPPPAQIDPDPAFLDLRFADGTPATYDEMFADPGPRYTHVVARRRISELHYPLGATTPARRLFYDEGAIVPKTEADRIRRLMPPSAAAE</sequence>
<keyword evidence="3" id="KW-1185">Reference proteome</keyword>
<feature type="region of interest" description="Disordered" evidence="1">
    <location>
        <begin position="1"/>
        <end position="52"/>
    </location>
</feature>
<evidence type="ECO:0000313" key="3">
    <source>
        <dbReference type="Proteomes" id="UP001501251"/>
    </source>
</evidence>
<reference evidence="3" key="1">
    <citation type="journal article" date="2019" name="Int. J. Syst. Evol. Microbiol.">
        <title>The Global Catalogue of Microorganisms (GCM) 10K type strain sequencing project: providing services to taxonomists for standard genome sequencing and annotation.</title>
        <authorList>
            <consortium name="The Broad Institute Genomics Platform"/>
            <consortium name="The Broad Institute Genome Sequencing Center for Infectious Disease"/>
            <person name="Wu L."/>
            <person name="Ma J."/>
        </authorList>
    </citation>
    <scope>NUCLEOTIDE SEQUENCE [LARGE SCALE GENOMIC DNA]</scope>
    <source>
        <strain evidence="3">JCM 17388</strain>
    </source>
</reference>
<evidence type="ECO:0000313" key="2">
    <source>
        <dbReference type="EMBL" id="GAA4209332.1"/>
    </source>
</evidence>
<dbReference type="Proteomes" id="UP001501251">
    <property type="component" value="Unassembled WGS sequence"/>
</dbReference>
<gene>
    <name evidence="2" type="ORF">GCM10022252_75670</name>
</gene>
<name>A0ABP8BL16_9ACTN</name>